<dbReference type="OrthoDB" id="9792475at2"/>
<dbReference type="AlphaFoldDB" id="K9HU58"/>
<dbReference type="Proteomes" id="UP000009881">
    <property type="component" value="Unassembled WGS sequence"/>
</dbReference>
<protein>
    <recommendedName>
        <fullName evidence="4">ABC-type Fe3+ transport system protein</fullName>
    </recommendedName>
</protein>
<evidence type="ECO:0008006" key="4">
    <source>
        <dbReference type="Google" id="ProtNLM"/>
    </source>
</evidence>
<dbReference type="InterPro" id="IPR021776">
    <property type="entry name" value="ActD"/>
</dbReference>
<proteinExistence type="predicted"/>
<dbReference type="PANTHER" id="PTHR40394">
    <property type="entry name" value="LIPOPROTEIN-RELATED"/>
    <property type="match status" value="1"/>
</dbReference>
<dbReference type="eggNOG" id="COG2010">
    <property type="taxonomic scope" value="Bacteria"/>
</dbReference>
<sequence length="175" mass="19209">MSDRFGMAARFDTEHAALDAVRRAVEAGWRVDAYTPYPVPGMAAALRHRDPWPFGALTVGAAAGFAAAMALQVYAVAVSYPHNIGGRDLIAWVPFTMPAFEMAVLSGVFWGIAAMLWRNRLPRLHHPVFNYPEHDRAGQDAFVVCVEDTGEDFDAAAVRECLVRAGGHMVREVPR</sequence>
<keyword evidence="1" id="KW-0472">Membrane</keyword>
<evidence type="ECO:0000313" key="3">
    <source>
        <dbReference type="Proteomes" id="UP000009881"/>
    </source>
</evidence>
<feature type="transmembrane region" description="Helical" evidence="1">
    <location>
        <begin position="54"/>
        <end position="77"/>
    </location>
</feature>
<dbReference type="RefSeq" id="WP_009539650.1">
    <property type="nucleotide sequence ID" value="NZ_ANHY01000005.1"/>
</dbReference>
<keyword evidence="3" id="KW-1185">Reference proteome</keyword>
<gene>
    <name evidence="2" type="ORF">C882_3532</name>
</gene>
<dbReference type="EMBL" id="ANHY01000005">
    <property type="protein sequence ID" value="EKV31781.1"/>
    <property type="molecule type" value="Genomic_DNA"/>
</dbReference>
<dbReference type="STRING" id="1238182.C882_3532"/>
<dbReference type="Pfam" id="PF11821">
    <property type="entry name" value="ActD"/>
    <property type="match status" value="1"/>
</dbReference>
<reference evidence="2 3" key="1">
    <citation type="journal article" date="2013" name="Genome Announc.">
        <title>Draft Genome Sequence of an Alphaproteobacterium, Caenispirillum salinarum AK4(T), Isolated from a Solar Saltern.</title>
        <authorList>
            <person name="Khatri I."/>
            <person name="Singh A."/>
            <person name="Korpole S."/>
            <person name="Pinnaka A.K."/>
            <person name="Subramanian S."/>
        </authorList>
    </citation>
    <scope>NUCLEOTIDE SEQUENCE [LARGE SCALE GENOMIC DNA]</scope>
    <source>
        <strain evidence="2 3">AK4</strain>
    </source>
</reference>
<keyword evidence="1" id="KW-1133">Transmembrane helix</keyword>
<evidence type="ECO:0000313" key="2">
    <source>
        <dbReference type="EMBL" id="EKV31781.1"/>
    </source>
</evidence>
<accession>K9HU58</accession>
<dbReference type="PANTHER" id="PTHR40394:SF2">
    <property type="entry name" value="QUINOL:CYTOCHROME C OXIDOREDUCTASE MEMBRANE PROTEIN"/>
    <property type="match status" value="1"/>
</dbReference>
<name>K9HU58_9PROT</name>
<evidence type="ECO:0000256" key="1">
    <source>
        <dbReference type="SAM" id="Phobius"/>
    </source>
</evidence>
<comment type="caution">
    <text evidence="2">The sequence shown here is derived from an EMBL/GenBank/DDBJ whole genome shotgun (WGS) entry which is preliminary data.</text>
</comment>
<organism evidence="2 3">
    <name type="scientific">Caenispirillum salinarum AK4</name>
    <dbReference type="NCBI Taxonomy" id="1238182"/>
    <lineage>
        <taxon>Bacteria</taxon>
        <taxon>Pseudomonadati</taxon>
        <taxon>Pseudomonadota</taxon>
        <taxon>Alphaproteobacteria</taxon>
        <taxon>Rhodospirillales</taxon>
        <taxon>Novispirillaceae</taxon>
        <taxon>Caenispirillum</taxon>
    </lineage>
</organism>
<keyword evidence="1" id="KW-0812">Transmembrane</keyword>
<feature type="transmembrane region" description="Helical" evidence="1">
    <location>
        <begin position="89"/>
        <end position="117"/>
    </location>
</feature>